<feature type="region of interest" description="Disordered" evidence="9">
    <location>
        <begin position="356"/>
        <end position="464"/>
    </location>
</feature>
<dbReference type="SUPFAM" id="SSF57903">
    <property type="entry name" value="FYVE/PHD zinc finger"/>
    <property type="match status" value="1"/>
</dbReference>
<dbReference type="CDD" id="cd00076">
    <property type="entry name" value="HFD_SF"/>
    <property type="match status" value="1"/>
</dbReference>
<dbReference type="InterPro" id="IPR009072">
    <property type="entry name" value="Histone-fold"/>
</dbReference>
<evidence type="ECO:0000256" key="4">
    <source>
        <dbReference type="ARBA" id="ARBA00022833"/>
    </source>
</evidence>
<accession>A0A1Y2I403</accession>
<evidence type="ECO:0000256" key="3">
    <source>
        <dbReference type="ARBA" id="ARBA00022771"/>
    </source>
</evidence>
<evidence type="ECO:0000256" key="2">
    <source>
        <dbReference type="ARBA" id="ARBA00022723"/>
    </source>
</evidence>
<feature type="region of interest" description="Disordered" evidence="9">
    <location>
        <begin position="275"/>
        <end position="304"/>
    </location>
</feature>
<gene>
    <name evidence="11" type="ORF">BCR44DRAFT_56372</name>
</gene>
<dbReference type="InterPro" id="IPR006565">
    <property type="entry name" value="BTP"/>
</dbReference>
<protein>
    <recommendedName>
        <fullName evidence="10">PHD-type domain-containing protein</fullName>
    </recommendedName>
</protein>
<feature type="compositionally biased region" description="Low complexity" evidence="9">
    <location>
        <begin position="431"/>
        <end position="464"/>
    </location>
</feature>
<dbReference type="InterPro" id="IPR001965">
    <property type="entry name" value="Znf_PHD"/>
</dbReference>
<comment type="subcellular location">
    <subcellularLocation>
        <location evidence="1">Nucleus</location>
    </subcellularLocation>
</comment>
<feature type="compositionally biased region" description="Low complexity" evidence="9">
    <location>
        <begin position="320"/>
        <end position="337"/>
    </location>
</feature>
<reference evidence="11 12" key="1">
    <citation type="submission" date="2016-07" db="EMBL/GenBank/DDBJ databases">
        <title>Pervasive Adenine N6-methylation of Active Genes in Fungi.</title>
        <authorList>
            <consortium name="DOE Joint Genome Institute"/>
            <person name="Mondo S.J."/>
            <person name="Dannebaum R.O."/>
            <person name="Kuo R.C."/>
            <person name="Labutti K."/>
            <person name="Haridas S."/>
            <person name="Kuo A."/>
            <person name="Salamov A."/>
            <person name="Ahrendt S.R."/>
            <person name="Lipzen A."/>
            <person name="Sullivan W."/>
            <person name="Andreopoulos W.B."/>
            <person name="Clum A."/>
            <person name="Lindquist E."/>
            <person name="Daum C."/>
            <person name="Ramamoorthy G.K."/>
            <person name="Gryganskyi A."/>
            <person name="Culley D."/>
            <person name="Magnuson J.K."/>
            <person name="James T.Y."/>
            <person name="O'Malley M.A."/>
            <person name="Stajich J.E."/>
            <person name="Spatafora J.W."/>
            <person name="Visel A."/>
            <person name="Grigoriev I.V."/>
        </authorList>
    </citation>
    <scope>NUCLEOTIDE SEQUENCE [LARGE SCALE GENOMIC DNA]</scope>
    <source>
        <strain evidence="11 12">PL171</strain>
    </source>
</reference>
<evidence type="ECO:0000313" key="12">
    <source>
        <dbReference type="Proteomes" id="UP000193411"/>
    </source>
</evidence>
<comment type="caution">
    <text evidence="11">The sequence shown here is derived from an EMBL/GenBank/DDBJ whole genome shotgun (WGS) entry which is preliminary data.</text>
</comment>
<proteinExistence type="predicted"/>
<dbReference type="GO" id="GO:0046982">
    <property type="term" value="F:protein heterodimerization activity"/>
    <property type="evidence" value="ECO:0007669"/>
    <property type="project" value="InterPro"/>
</dbReference>
<evidence type="ECO:0000256" key="5">
    <source>
        <dbReference type="ARBA" id="ARBA00023015"/>
    </source>
</evidence>
<organism evidence="11 12">
    <name type="scientific">Catenaria anguillulae PL171</name>
    <dbReference type="NCBI Taxonomy" id="765915"/>
    <lineage>
        <taxon>Eukaryota</taxon>
        <taxon>Fungi</taxon>
        <taxon>Fungi incertae sedis</taxon>
        <taxon>Blastocladiomycota</taxon>
        <taxon>Blastocladiomycetes</taxon>
        <taxon>Blastocladiales</taxon>
        <taxon>Catenariaceae</taxon>
        <taxon>Catenaria</taxon>
    </lineage>
</organism>
<feature type="region of interest" description="Disordered" evidence="9">
    <location>
        <begin position="320"/>
        <end position="342"/>
    </location>
</feature>
<feature type="region of interest" description="Disordered" evidence="9">
    <location>
        <begin position="184"/>
        <end position="224"/>
    </location>
</feature>
<evidence type="ECO:0000256" key="1">
    <source>
        <dbReference type="ARBA" id="ARBA00004123"/>
    </source>
</evidence>
<dbReference type="CDD" id="cd15517">
    <property type="entry name" value="PHD_TCF19_like"/>
    <property type="match status" value="1"/>
</dbReference>
<dbReference type="OrthoDB" id="436852at2759"/>
<dbReference type="GO" id="GO:0005634">
    <property type="term" value="C:nucleus"/>
    <property type="evidence" value="ECO:0007669"/>
    <property type="project" value="UniProtKB-SubCell"/>
</dbReference>
<dbReference type="Pfam" id="PF07524">
    <property type="entry name" value="Bromo_TP"/>
    <property type="match status" value="1"/>
</dbReference>
<feature type="domain" description="PHD-type" evidence="10">
    <location>
        <begin position="530"/>
        <end position="589"/>
    </location>
</feature>
<keyword evidence="5" id="KW-0805">Transcription regulation</keyword>
<feature type="compositionally biased region" description="Polar residues" evidence="9">
    <location>
        <begin position="275"/>
        <end position="295"/>
    </location>
</feature>
<dbReference type="InterPro" id="IPR011011">
    <property type="entry name" value="Znf_FYVE_PHD"/>
</dbReference>
<feature type="region of interest" description="Disordered" evidence="9">
    <location>
        <begin position="596"/>
        <end position="670"/>
    </location>
</feature>
<dbReference type="Pfam" id="PF00628">
    <property type="entry name" value="PHD"/>
    <property type="match status" value="1"/>
</dbReference>
<dbReference type="AlphaFoldDB" id="A0A1Y2I403"/>
<feature type="compositionally biased region" description="Low complexity" evidence="9">
    <location>
        <begin position="367"/>
        <end position="381"/>
    </location>
</feature>
<dbReference type="Proteomes" id="UP000193411">
    <property type="component" value="Unassembled WGS sequence"/>
</dbReference>
<sequence length="670" mass="70028">MNANHSGAASAPASASAACSGRHPFPPARLQPALAHTLSQAGFTHFSQHTLDVLCDLFERYLIHLASRAALHAHVANRASAHANLIDVQAALADLNIDLESLREFVDAGWTKKLNHLDFDLALESVPAIPVPSKHQLTFYKEAALKDDRWVLPPNFAWPLVVPCDMLLDHVEFDPLDPLFVSAPSASLTTDPAQDKDDDEHEEVSHRPEGVEEGKLYPNRPPSAIDAVPIYDHSGNVFPMHIPTHMPPFPGSIPSASSTSVSGPARGFQHHLAASPTSITQHPWSATAAPTSPTRDTTKKKSTITVSGNAKALASIAAKSSAASTATAATDTNDNNTGESKVELDMDLVRTSLGGKQWRLPAPGGDPMSPTSASSSASSPSVQPPPLRANPNTSRHLRRRTTSPPPPTAAAITKRPQRPKTEALLGRALQAATSLSRASSTPSAPSPGAAAAADSTAPPNPTTYTPSLLPILHAPHPAAHLLATAYHADSLFTPSAATAAPHNDLDPVFPRIDLVPIHSLGPRAKPIMDDILCAGCPLGDARKTMDDGQLLVQCDKCKKWSHGKCVGVTKEAISAGTISEFWCSDCRRRASGVGLGAGGAGGGGGGREVKREGAPAETVSAEFAPVPKRFPPTLGDNEPESGGSITRPSPLPTARANTAPKSAALSLGAA</sequence>
<dbReference type="InterPro" id="IPR019787">
    <property type="entry name" value="Znf_PHD-finger"/>
</dbReference>
<evidence type="ECO:0000256" key="9">
    <source>
        <dbReference type="SAM" id="MobiDB-lite"/>
    </source>
</evidence>
<dbReference type="Gene3D" id="1.10.20.10">
    <property type="entry name" value="Histone, subunit A"/>
    <property type="match status" value="1"/>
</dbReference>
<keyword evidence="6" id="KW-0804">Transcription</keyword>
<keyword evidence="2" id="KW-0479">Metal-binding</keyword>
<keyword evidence="12" id="KW-1185">Reference proteome</keyword>
<dbReference type="STRING" id="765915.A0A1Y2I403"/>
<dbReference type="GO" id="GO:0008270">
    <property type="term" value="F:zinc ion binding"/>
    <property type="evidence" value="ECO:0007669"/>
    <property type="project" value="UniProtKB-KW"/>
</dbReference>
<feature type="compositionally biased region" description="Basic and acidic residues" evidence="9">
    <location>
        <begin position="203"/>
        <end position="215"/>
    </location>
</feature>
<evidence type="ECO:0000313" key="11">
    <source>
        <dbReference type="EMBL" id="ORZ41469.1"/>
    </source>
</evidence>
<keyword evidence="7" id="KW-0539">Nucleus</keyword>
<dbReference type="SMART" id="SM00249">
    <property type="entry name" value="PHD"/>
    <property type="match status" value="1"/>
</dbReference>
<feature type="compositionally biased region" description="Gly residues" evidence="9">
    <location>
        <begin position="596"/>
        <end position="606"/>
    </location>
</feature>
<dbReference type="InterPro" id="IPR013083">
    <property type="entry name" value="Znf_RING/FYVE/PHD"/>
</dbReference>
<evidence type="ECO:0000256" key="8">
    <source>
        <dbReference type="PROSITE-ProRule" id="PRU00146"/>
    </source>
</evidence>
<evidence type="ECO:0000256" key="6">
    <source>
        <dbReference type="ARBA" id="ARBA00023163"/>
    </source>
</evidence>
<dbReference type="EMBL" id="MCFL01000001">
    <property type="protein sequence ID" value="ORZ41469.1"/>
    <property type="molecule type" value="Genomic_DNA"/>
</dbReference>
<evidence type="ECO:0000256" key="7">
    <source>
        <dbReference type="ARBA" id="ARBA00023242"/>
    </source>
</evidence>
<keyword evidence="3 8" id="KW-0863">Zinc-finger</keyword>
<evidence type="ECO:0000259" key="10">
    <source>
        <dbReference type="PROSITE" id="PS50016"/>
    </source>
</evidence>
<dbReference type="Gene3D" id="3.30.40.10">
    <property type="entry name" value="Zinc/RING finger domain, C3HC4 (zinc finger)"/>
    <property type="match status" value="1"/>
</dbReference>
<keyword evidence="4" id="KW-0862">Zinc</keyword>
<dbReference type="PROSITE" id="PS50016">
    <property type="entry name" value="ZF_PHD_2"/>
    <property type="match status" value="1"/>
</dbReference>
<name>A0A1Y2I403_9FUNG</name>